<dbReference type="GO" id="GO:0004252">
    <property type="term" value="F:serine-type endopeptidase activity"/>
    <property type="evidence" value="ECO:0007669"/>
    <property type="project" value="UniProtKB-EC"/>
</dbReference>
<comment type="caution">
    <text evidence="10">The sequence shown here is derived from an EMBL/GenBank/DDBJ whole genome shotgun (WGS) entry which is preliminary data.</text>
</comment>
<evidence type="ECO:0000256" key="4">
    <source>
        <dbReference type="ARBA" id="ARBA00022801"/>
    </source>
</evidence>
<protein>
    <recommendedName>
        <fullName evidence="8">ATP-dependent Clp protease proteolytic subunit</fullName>
    </recommendedName>
</protein>
<dbReference type="GO" id="GO:0051117">
    <property type="term" value="F:ATPase binding"/>
    <property type="evidence" value="ECO:0007669"/>
    <property type="project" value="TreeGrafter"/>
</dbReference>
<evidence type="ECO:0000313" key="10">
    <source>
        <dbReference type="EMBL" id="PPE65666.1"/>
    </source>
</evidence>
<feature type="region of interest" description="Disordered" evidence="9">
    <location>
        <begin position="1"/>
        <end position="27"/>
    </location>
</feature>
<dbReference type="PRINTS" id="PR00127">
    <property type="entry name" value="CLPPROTEASEP"/>
</dbReference>
<dbReference type="GO" id="GO:0009368">
    <property type="term" value="C:endopeptidase Clp complex"/>
    <property type="evidence" value="ECO:0007669"/>
    <property type="project" value="TreeGrafter"/>
</dbReference>
<dbReference type="EMBL" id="PSNX01000012">
    <property type="protein sequence ID" value="PPE65666.1"/>
    <property type="molecule type" value="Genomic_DNA"/>
</dbReference>
<feature type="active site" evidence="7">
    <location>
        <position position="132"/>
    </location>
</feature>
<dbReference type="InterPro" id="IPR033135">
    <property type="entry name" value="ClpP_His_AS"/>
</dbReference>
<keyword evidence="11" id="KW-1185">Reference proteome</keyword>
<evidence type="ECO:0000256" key="9">
    <source>
        <dbReference type="SAM" id="MobiDB-lite"/>
    </source>
</evidence>
<keyword evidence="4" id="KW-0378">Hydrolase</keyword>
<comment type="similarity">
    <text evidence="1 8">Belongs to the peptidase S14 family.</text>
</comment>
<proteinExistence type="inferred from homology"/>
<dbReference type="InterPro" id="IPR029045">
    <property type="entry name" value="ClpP/crotonase-like_dom_sf"/>
</dbReference>
<keyword evidence="2" id="KW-0963">Cytoplasm</keyword>
<accession>A0A2S5SSI9</accession>
<dbReference type="InterPro" id="IPR023562">
    <property type="entry name" value="ClpP/TepA"/>
</dbReference>
<dbReference type="GO" id="GO:0006515">
    <property type="term" value="P:protein quality control for misfolded or incompletely synthesized proteins"/>
    <property type="evidence" value="ECO:0007669"/>
    <property type="project" value="TreeGrafter"/>
</dbReference>
<dbReference type="Pfam" id="PF00574">
    <property type="entry name" value="CLP_protease"/>
    <property type="match status" value="1"/>
</dbReference>
<gene>
    <name evidence="10" type="ORF">C1704_13640</name>
</gene>
<dbReference type="NCBIfam" id="NF009205">
    <property type="entry name" value="PRK12553.1"/>
    <property type="match status" value="1"/>
</dbReference>
<dbReference type="PANTHER" id="PTHR10381:SF70">
    <property type="entry name" value="ATP-DEPENDENT CLP PROTEASE PROTEOLYTIC SUBUNIT"/>
    <property type="match status" value="1"/>
</dbReference>
<dbReference type="PANTHER" id="PTHR10381">
    <property type="entry name" value="ATP-DEPENDENT CLP PROTEASE PROTEOLYTIC SUBUNIT"/>
    <property type="match status" value="1"/>
</dbReference>
<dbReference type="PROSITE" id="PS00382">
    <property type="entry name" value="CLP_PROTEASE_HIS"/>
    <property type="match status" value="1"/>
</dbReference>
<evidence type="ECO:0000313" key="11">
    <source>
        <dbReference type="Proteomes" id="UP000238605"/>
    </source>
</evidence>
<organism evidence="10 11">
    <name type="scientific">Caldimonas caldifontis</name>
    <dbReference type="NCBI Taxonomy" id="1452508"/>
    <lineage>
        <taxon>Bacteria</taxon>
        <taxon>Pseudomonadati</taxon>
        <taxon>Pseudomonadota</taxon>
        <taxon>Betaproteobacteria</taxon>
        <taxon>Burkholderiales</taxon>
        <taxon>Sphaerotilaceae</taxon>
        <taxon>Caldimonas</taxon>
    </lineage>
</organism>
<dbReference type="Proteomes" id="UP000238605">
    <property type="component" value="Unassembled WGS sequence"/>
</dbReference>
<dbReference type="GO" id="GO:0004176">
    <property type="term" value="F:ATP-dependent peptidase activity"/>
    <property type="evidence" value="ECO:0007669"/>
    <property type="project" value="InterPro"/>
</dbReference>
<keyword evidence="5" id="KW-0720">Serine protease</keyword>
<evidence type="ECO:0000256" key="6">
    <source>
        <dbReference type="ARBA" id="ARBA00034021"/>
    </source>
</evidence>
<evidence type="ECO:0000256" key="8">
    <source>
        <dbReference type="RuleBase" id="RU003567"/>
    </source>
</evidence>
<dbReference type="AlphaFoldDB" id="A0A2S5SSI9"/>
<reference evidence="10 11" key="1">
    <citation type="submission" date="2018-02" db="EMBL/GenBank/DDBJ databases">
        <title>Reclassifiation of [Polyangium] brachysporum DSM 7029 as Guopingzhaonella breviflexa gen. nov., sp. nov., a member of the family Comamonadaceae.</title>
        <authorList>
            <person name="Tang B."/>
        </authorList>
    </citation>
    <scope>NUCLEOTIDE SEQUENCE [LARGE SCALE GENOMIC DNA]</scope>
    <source>
        <strain evidence="10 11">BCRC 80649</strain>
    </source>
</reference>
<evidence type="ECO:0000256" key="3">
    <source>
        <dbReference type="ARBA" id="ARBA00022670"/>
    </source>
</evidence>
<evidence type="ECO:0000256" key="5">
    <source>
        <dbReference type="ARBA" id="ARBA00022825"/>
    </source>
</evidence>
<dbReference type="OrthoDB" id="9802800at2"/>
<evidence type="ECO:0000256" key="2">
    <source>
        <dbReference type="ARBA" id="ARBA00022490"/>
    </source>
</evidence>
<dbReference type="CDD" id="cd07017">
    <property type="entry name" value="S14_ClpP_2"/>
    <property type="match status" value="1"/>
</dbReference>
<evidence type="ECO:0000256" key="1">
    <source>
        <dbReference type="ARBA" id="ARBA00007039"/>
    </source>
</evidence>
<dbReference type="Gene3D" id="3.90.226.10">
    <property type="entry name" value="2-enoyl-CoA Hydratase, Chain A, domain 1"/>
    <property type="match status" value="1"/>
</dbReference>
<dbReference type="SUPFAM" id="SSF52096">
    <property type="entry name" value="ClpP/crotonase"/>
    <property type="match status" value="1"/>
</dbReference>
<name>A0A2S5SSI9_9BURK</name>
<evidence type="ECO:0000256" key="7">
    <source>
        <dbReference type="PROSITE-ProRule" id="PRU10086"/>
    </source>
</evidence>
<keyword evidence="3 10" id="KW-0645">Protease</keyword>
<dbReference type="InterPro" id="IPR001907">
    <property type="entry name" value="ClpP"/>
</dbReference>
<sequence length="206" mass="22461">MNLQPPMNELQLGAEPGDDAKKADKSGGVTERLVFQSRFVLIFGEINPVMARSTCEKLIAMAQESDAPIHVLVSSPGGHVESGDAIHDMIRFVRAPVTTVGTGWVASAGTHIFLAAPKERRVCLPNTRFMIHQPGGGAGGQATDIAIQAREILRIRERIARHTAAATGQPVEKVQVDMERDYWMNAQEAIDYGIVSRIIERHTELG</sequence>
<comment type="catalytic activity">
    <reaction evidence="6 7">
        <text>Hydrolysis of proteins to small peptides in the presence of ATP and magnesium. alpha-casein is the usual test substrate. In the absence of ATP, only oligopeptides shorter than five residues are hydrolyzed (such as succinyl-Leu-Tyr-|-NHMec, and Leu-Tyr-Leu-|-Tyr-Trp, in which cleavage of the -Tyr-|-Leu- and -Tyr-|-Trp bonds also occurs).</text>
        <dbReference type="EC" id="3.4.21.92"/>
    </reaction>
</comment>